<evidence type="ECO:0000313" key="1">
    <source>
        <dbReference type="EMBL" id="GAI21867.1"/>
    </source>
</evidence>
<dbReference type="EMBL" id="BARV01014676">
    <property type="protein sequence ID" value="GAI21867.1"/>
    <property type="molecule type" value="Genomic_DNA"/>
</dbReference>
<organism evidence="1">
    <name type="scientific">marine sediment metagenome</name>
    <dbReference type="NCBI Taxonomy" id="412755"/>
    <lineage>
        <taxon>unclassified sequences</taxon>
        <taxon>metagenomes</taxon>
        <taxon>ecological metagenomes</taxon>
    </lineage>
</organism>
<dbReference type="AlphaFoldDB" id="X1LR64"/>
<proteinExistence type="predicted"/>
<accession>X1LR64</accession>
<name>X1LR64_9ZZZZ</name>
<protein>
    <submittedName>
        <fullName evidence="1">Uncharacterized protein</fullName>
    </submittedName>
</protein>
<gene>
    <name evidence="1" type="ORF">S06H3_25490</name>
</gene>
<reference evidence="1" key="1">
    <citation type="journal article" date="2014" name="Front. Microbiol.">
        <title>High frequency of phylogenetically diverse reductive dehalogenase-homologous genes in deep subseafloor sedimentary metagenomes.</title>
        <authorList>
            <person name="Kawai M."/>
            <person name="Futagami T."/>
            <person name="Toyoda A."/>
            <person name="Takaki Y."/>
            <person name="Nishi S."/>
            <person name="Hori S."/>
            <person name="Arai W."/>
            <person name="Tsubouchi T."/>
            <person name="Morono Y."/>
            <person name="Uchiyama I."/>
            <person name="Ito T."/>
            <person name="Fujiyama A."/>
            <person name="Inagaki F."/>
            <person name="Takami H."/>
        </authorList>
    </citation>
    <scope>NUCLEOTIDE SEQUENCE</scope>
    <source>
        <strain evidence="1">Expedition CK06-06</strain>
    </source>
</reference>
<comment type="caution">
    <text evidence="1">The sequence shown here is derived from an EMBL/GenBank/DDBJ whole genome shotgun (WGS) entry which is preliminary data.</text>
</comment>
<sequence length="110" mass="12504">MGAFEDFVDIVRKTEAMQEILKNLVDEPAKLLTSICEEYEDTDKPVPDHHLLLVGQTGETAVKVLLSANMITKETGQFSLYSYKPTELGLTYYKKLRAEQTRPEKQPEVV</sequence>